<dbReference type="GO" id="GO:0009507">
    <property type="term" value="C:chloroplast"/>
    <property type="evidence" value="ECO:0007669"/>
    <property type="project" value="UniProtKB-SubCell"/>
</dbReference>
<feature type="binding site" description="axial binding residue" evidence="5">
    <location>
        <position position="125"/>
    </location>
    <ligand>
        <name>chlorophyll b</name>
        <dbReference type="ChEBI" id="CHEBI:61721"/>
        <label>1</label>
    </ligand>
    <ligandPart>
        <name>Mg</name>
        <dbReference type="ChEBI" id="CHEBI:25107"/>
    </ligandPart>
</feature>
<keyword evidence="9" id="KW-1185">Reference proteome</keyword>
<evidence type="ECO:0000313" key="6">
    <source>
        <dbReference type="EMBL" id="CAI3978074.1"/>
    </source>
</evidence>
<dbReference type="EMBL" id="CAMXCT030000387">
    <property type="protein sequence ID" value="CAL4765386.1"/>
    <property type="molecule type" value="Genomic_DNA"/>
</dbReference>
<reference evidence="6" key="1">
    <citation type="submission" date="2022-10" db="EMBL/GenBank/DDBJ databases">
        <authorList>
            <person name="Chen Y."/>
            <person name="Dougan E. K."/>
            <person name="Chan C."/>
            <person name="Rhodes N."/>
            <person name="Thang M."/>
        </authorList>
    </citation>
    <scope>NUCLEOTIDE SEQUENCE</scope>
</reference>
<dbReference type="PANTHER" id="PTHR21649">
    <property type="entry name" value="CHLOROPHYLL A/B BINDING PROTEIN"/>
    <property type="match status" value="1"/>
</dbReference>
<protein>
    <submittedName>
        <fullName evidence="8">Fucoxanthin-chlorophyll a-c binding protein F, chloroplastic</fullName>
    </submittedName>
</protein>
<proteinExistence type="predicted"/>
<comment type="subcellular location">
    <subcellularLocation>
        <location evidence="1">Plastid</location>
        <location evidence="1">Chloroplast</location>
    </subcellularLocation>
</comment>
<feature type="binding site" evidence="5">
    <location>
        <position position="228"/>
    </location>
    <ligand>
        <name>chlorophyll a</name>
        <dbReference type="ChEBI" id="CHEBI:58416"/>
        <label>1</label>
    </ligand>
</feature>
<evidence type="ECO:0000313" key="8">
    <source>
        <dbReference type="EMBL" id="CAL4765386.1"/>
    </source>
</evidence>
<dbReference type="GO" id="GO:0009765">
    <property type="term" value="P:photosynthesis, light harvesting"/>
    <property type="evidence" value="ECO:0007669"/>
    <property type="project" value="InterPro"/>
</dbReference>
<keyword evidence="5" id="KW-0157">Chromophore</keyword>
<accession>A0A9P1BRE2</accession>
<name>A0A9P1BRE2_9DINO</name>
<dbReference type="EMBL" id="CAMXCT010000387">
    <property type="protein sequence ID" value="CAI3978074.1"/>
    <property type="molecule type" value="Genomic_DNA"/>
</dbReference>
<evidence type="ECO:0000256" key="2">
    <source>
        <dbReference type="ARBA" id="ARBA00022528"/>
    </source>
</evidence>
<evidence type="ECO:0000256" key="1">
    <source>
        <dbReference type="ARBA" id="ARBA00004229"/>
    </source>
</evidence>
<keyword evidence="2" id="KW-0150">Chloroplast</keyword>
<dbReference type="SUPFAM" id="SSF103511">
    <property type="entry name" value="Chlorophyll a-b binding protein"/>
    <property type="match status" value="2"/>
</dbReference>
<dbReference type="Gene3D" id="1.10.3460.10">
    <property type="entry name" value="Chlorophyll a/b binding protein domain"/>
    <property type="match status" value="2"/>
</dbReference>
<dbReference type="Pfam" id="PF00504">
    <property type="entry name" value="Chloroa_b-bind"/>
    <property type="match status" value="2"/>
</dbReference>
<dbReference type="Proteomes" id="UP001152797">
    <property type="component" value="Unassembled WGS sequence"/>
</dbReference>
<keyword evidence="4" id="KW-0934">Plastid</keyword>
<keyword evidence="3" id="KW-0602">Photosynthesis</keyword>
<dbReference type="EMBL" id="CAMXCT020000387">
    <property type="protein sequence ID" value="CAL1131449.1"/>
    <property type="molecule type" value="Genomic_DNA"/>
</dbReference>
<keyword evidence="5" id="KW-0148">Chlorophyll</keyword>
<evidence type="ECO:0000313" key="7">
    <source>
        <dbReference type="EMBL" id="CAL1131449.1"/>
    </source>
</evidence>
<dbReference type="GO" id="GO:0016020">
    <property type="term" value="C:membrane"/>
    <property type="evidence" value="ECO:0007669"/>
    <property type="project" value="InterPro"/>
</dbReference>
<reference evidence="7" key="2">
    <citation type="submission" date="2024-04" db="EMBL/GenBank/DDBJ databases">
        <authorList>
            <person name="Chen Y."/>
            <person name="Shah S."/>
            <person name="Dougan E. K."/>
            <person name="Thang M."/>
            <person name="Chan C."/>
        </authorList>
    </citation>
    <scope>NUCLEOTIDE SEQUENCE [LARGE SCALE GENOMIC DNA]</scope>
</reference>
<comment type="caution">
    <text evidence="6">The sequence shown here is derived from an EMBL/GenBank/DDBJ whole genome shotgun (WGS) entry which is preliminary data.</text>
</comment>
<organism evidence="6">
    <name type="scientific">Cladocopium goreaui</name>
    <dbReference type="NCBI Taxonomy" id="2562237"/>
    <lineage>
        <taxon>Eukaryota</taxon>
        <taxon>Sar</taxon>
        <taxon>Alveolata</taxon>
        <taxon>Dinophyceae</taxon>
        <taxon>Suessiales</taxon>
        <taxon>Symbiodiniaceae</taxon>
        <taxon>Cladocopium</taxon>
    </lineage>
</organism>
<feature type="binding site" evidence="5">
    <location>
        <position position="99"/>
    </location>
    <ligand>
        <name>chlorophyll a</name>
        <dbReference type="ChEBI" id="CHEBI:58416"/>
        <label>1</label>
    </ligand>
</feature>
<sequence>MTRRAAAGATSAAIAGMAAVSTAFVCPVARTSHTEGATALRGASSASSSAASALSSSTGVAILATSAALAFRRNQARASASALRAFEQEAGVQAPLGFWDPLGLSTSGNVSDYKRRREVELKHGRVAMFATIGYILPEYWRFPGYLSKFLDIKFADVPNGLSAFTKVPPLGWLQIVGFAGVVELNIYNEQVNDEPGNYGACFLGLRSIGFMNSGIADPEVRRKKLNAELANGRLAMFAIIGMFFQDGLTGSAWGDWSLYTDSPLRAFEEELGVQAPVGFWDPVGYTRDGDLETFKRRRETEIKHGRVAMYLPLDISCPNTSSGRDFCPLLWA</sequence>
<gene>
    <name evidence="6" type="ORF">C1SCF055_LOCUS6161</name>
</gene>
<evidence type="ECO:0000256" key="3">
    <source>
        <dbReference type="ARBA" id="ARBA00022531"/>
    </source>
</evidence>
<feature type="binding site" evidence="5">
    <location>
        <position position="120"/>
    </location>
    <ligand>
        <name>chlorophyll a</name>
        <dbReference type="ChEBI" id="CHEBI:58416"/>
        <label>1</label>
    </ligand>
</feature>
<evidence type="ECO:0000313" key="9">
    <source>
        <dbReference type="Proteomes" id="UP001152797"/>
    </source>
</evidence>
<dbReference type="AlphaFoldDB" id="A0A9P1BRE2"/>
<dbReference type="GO" id="GO:0016168">
    <property type="term" value="F:chlorophyll binding"/>
    <property type="evidence" value="ECO:0007669"/>
    <property type="project" value="UniProtKB-KW"/>
</dbReference>
<dbReference type="InterPro" id="IPR001344">
    <property type="entry name" value="Chloro_AB-bd_pln"/>
</dbReference>
<feature type="binding site" evidence="5">
    <location>
        <position position="123"/>
    </location>
    <ligand>
        <name>chlorophyll a</name>
        <dbReference type="ChEBI" id="CHEBI:58416"/>
        <label>1</label>
    </ligand>
</feature>
<feature type="binding site" evidence="5">
    <location>
        <position position="231"/>
    </location>
    <ligand>
        <name>chlorophyll a</name>
        <dbReference type="ChEBI" id="CHEBI:58416"/>
        <label>1</label>
    </ligand>
</feature>
<dbReference type="InterPro" id="IPR022796">
    <property type="entry name" value="Chloroa_b-bind"/>
</dbReference>
<feature type="binding site" description="axial binding residue" evidence="5">
    <location>
        <position position="105"/>
    </location>
    <ligand>
        <name>chlorophyll a</name>
        <dbReference type="ChEBI" id="CHEBI:58416"/>
        <label>2</label>
    </ligand>
    <ligandPart>
        <name>Mg</name>
        <dbReference type="ChEBI" id="CHEBI:25107"/>
    </ligandPart>
</feature>
<evidence type="ECO:0000256" key="4">
    <source>
        <dbReference type="ARBA" id="ARBA00022640"/>
    </source>
</evidence>
<evidence type="ECO:0000256" key="5">
    <source>
        <dbReference type="PIRSR" id="PIRSR601344-1"/>
    </source>
</evidence>
<feature type="binding site" evidence="5">
    <location>
        <position position="245"/>
    </location>
    <ligand>
        <name>chlorophyll a</name>
        <dbReference type="ChEBI" id="CHEBI:58416"/>
        <label>1</label>
    </ligand>
</feature>
<feature type="binding site" evidence="5">
    <location>
        <position position="233"/>
    </location>
    <ligand>
        <name>chlorophyll a</name>
        <dbReference type="ChEBI" id="CHEBI:58416"/>
        <label>1</label>
    </ligand>
</feature>
<dbReference type="OrthoDB" id="415182at2759"/>